<reference evidence="1" key="1">
    <citation type="submission" date="2020-06" db="EMBL/GenBank/DDBJ databases">
        <authorList>
            <person name="Li T."/>
            <person name="Hu X."/>
            <person name="Zhang T."/>
            <person name="Song X."/>
            <person name="Zhang H."/>
            <person name="Dai N."/>
            <person name="Sheng W."/>
            <person name="Hou X."/>
            <person name="Wei L."/>
        </authorList>
    </citation>
    <scope>NUCLEOTIDE SEQUENCE</scope>
    <source>
        <strain evidence="1">3651</strain>
        <tissue evidence="1">Leaf</tissue>
    </source>
</reference>
<keyword evidence="2" id="KW-1185">Reference proteome</keyword>
<gene>
    <name evidence="1" type="ORF">Salat_1886700</name>
</gene>
<accession>A0AAE1Y3E5</accession>
<organism evidence="1 2">
    <name type="scientific">Sesamum alatum</name>
    <dbReference type="NCBI Taxonomy" id="300844"/>
    <lineage>
        <taxon>Eukaryota</taxon>
        <taxon>Viridiplantae</taxon>
        <taxon>Streptophyta</taxon>
        <taxon>Embryophyta</taxon>
        <taxon>Tracheophyta</taxon>
        <taxon>Spermatophyta</taxon>
        <taxon>Magnoliopsida</taxon>
        <taxon>eudicotyledons</taxon>
        <taxon>Gunneridae</taxon>
        <taxon>Pentapetalae</taxon>
        <taxon>asterids</taxon>
        <taxon>lamiids</taxon>
        <taxon>Lamiales</taxon>
        <taxon>Pedaliaceae</taxon>
        <taxon>Sesamum</taxon>
    </lineage>
</organism>
<reference evidence="1" key="2">
    <citation type="journal article" date="2024" name="Plant">
        <title>Genomic evolution and insights into agronomic trait innovations of Sesamum species.</title>
        <authorList>
            <person name="Miao H."/>
            <person name="Wang L."/>
            <person name="Qu L."/>
            <person name="Liu H."/>
            <person name="Sun Y."/>
            <person name="Le M."/>
            <person name="Wang Q."/>
            <person name="Wei S."/>
            <person name="Zheng Y."/>
            <person name="Lin W."/>
            <person name="Duan Y."/>
            <person name="Cao H."/>
            <person name="Xiong S."/>
            <person name="Wang X."/>
            <person name="Wei L."/>
            <person name="Li C."/>
            <person name="Ma Q."/>
            <person name="Ju M."/>
            <person name="Zhao R."/>
            <person name="Li G."/>
            <person name="Mu C."/>
            <person name="Tian Q."/>
            <person name="Mei H."/>
            <person name="Zhang T."/>
            <person name="Gao T."/>
            <person name="Zhang H."/>
        </authorList>
    </citation>
    <scope>NUCLEOTIDE SEQUENCE</scope>
    <source>
        <strain evidence="1">3651</strain>
    </source>
</reference>
<evidence type="ECO:0000313" key="2">
    <source>
        <dbReference type="Proteomes" id="UP001293254"/>
    </source>
</evidence>
<dbReference type="Proteomes" id="UP001293254">
    <property type="component" value="Unassembled WGS sequence"/>
</dbReference>
<sequence length="115" mass="12435">MNLSSLCNERASVPAEKVMACAAFVRMVGTLCFVMDAQGPSTKNVHPCRAFLVLSGIAHIARKFSGERYVERRKADVVAAGRVLGTDPIPQRIGGSISMIKNLEEVDVIACIICR</sequence>
<dbReference type="AlphaFoldDB" id="A0AAE1Y3E5"/>
<dbReference type="EMBL" id="JACGWO010000007">
    <property type="protein sequence ID" value="KAK4423041.1"/>
    <property type="molecule type" value="Genomic_DNA"/>
</dbReference>
<proteinExistence type="predicted"/>
<evidence type="ECO:0000313" key="1">
    <source>
        <dbReference type="EMBL" id="KAK4423041.1"/>
    </source>
</evidence>
<name>A0AAE1Y3E5_9LAMI</name>
<comment type="caution">
    <text evidence="1">The sequence shown here is derived from an EMBL/GenBank/DDBJ whole genome shotgun (WGS) entry which is preliminary data.</text>
</comment>
<protein>
    <submittedName>
        <fullName evidence="1">Uncharacterized protein</fullName>
    </submittedName>
</protein>